<evidence type="ECO:0000313" key="2">
    <source>
        <dbReference type="EMBL" id="EGG14666.1"/>
    </source>
</evidence>
<organism evidence="2 3">
    <name type="scientific">Cavenderia fasciculata</name>
    <name type="common">Slime mold</name>
    <name type="synonym">Dictyostelium fasciculatum</name>
    <dbReference type="NCBI Taxonomy" id="261658"/>
    <lineage>
        <taxon>Eukaryota</taxon>
        <taxon>Amoebozoa</taxon>
        <taxon>Evosea</taxon>
        <taxon>Eumycetozoa</taxon>
        <taxon>Dictyostelia</taxon>
        <taxon>Acytosteliales</taxon>
        <taxon>Cavenderiaceae</taxon>
        <taxon>Cavenderia</taxon>
    </lineage>
</organism>
<dbReference type="KEGG" id="dfa:DFA_10924"/>
<dbReference type="OMA" id="YNATYQF"/>
<dbReference type="AlphaFoldDB" id="F4QBS8"/>
<dbReference type="Proteomes" id="UP000007797">
    <property type="component" value="Unassembled WGS sequence"/>
</dbReference>
<dbReference type="GeneID" id="14866606"/>
<keyword evidence="3" id="KW-1185">Reference proteome</keyword>
<gene>
    <name evidence="2" type="ORF">DFA_10924</name>
</gene>
<dbReference type="Pfam" id="PF19834">
    <property type="entry name" value="DUF6314"/>
    <property type="match status" value="1"/>
</dbReference>
<reference evidence="3" key="1">
    <citation type="journal article" date="2011" name="Genome Res.">
        <title>Phylogeny-wide analysis of social amoeba genomes highlights ancient origins for complex intercellular communication.</title>
        <authorList>
            <person name="Heidel A.J."/>
            <person name="Lawal H.M."/>
            <person name="Felder M."/>
            <person name="Schilde C."/>
            <person name="Helps N.R."/>
            <person name="Tunggal B."/>
            <person name="Rivero F."/>
            <person name="John U."/>
            <person name="Schleicher M."/>
            <person name="Eichinger L."/>
            <person name="Platzer M."/>
            <person name="Noegel A.A."/>
            <person name="Schaap P."/>
            <person name="Gloeckner G."/>
        </authorList>
    </citation>
    <scope>NUCLEOTIDE SEQUENCE [LARGE SCALE GENOMIC DNA]</scope>
    <source>
        <strain evidence="3">SH3</strain>
    </source>
</reference>
<evidence type="ECO:0000259" key="1">
    <source>
        <dbReference type="Pfam" id="PF19834"/>
    </source>
</evidence>
<dbReference type="OrthoDB" id="66881at2759"/>
<accession>F4QBS8</accession>
<proteinExistence type="predicted"/>
<protein>
    <recommendedName>
        <fullName evidence="1">DUF6314 domain-containing protein</fullName>
    </recommendedName>
</protein>
<name>F4QBS8_CACFS</name>
<dbReference type="EMBL" id="GL883028">
    <property type="protein sequence ID" value="EGG14666.1"/>
    <property type="molecule type" value="Genomic_DNA"/>
</dbReference>
<dbReference type="RefSeq" id="XP_004351174.1">
    <property type="nucleotide sequence ID" value="XM_004351122.1"/>
</dbReference>
<sequence length="183" mass="21122">MQRIFKEFIGRWNINRKIIHKLVADNPNNTNTQSCLLSAPTTTTTPPNLKSFGEQKMTVTGSATFVPLDNDSNTLRYTEEGVLEQEDTGARYPVNQKYIYRYDEQADRISVYFDETPERLLHTLIIDQPQPQPNTLFATGHHPCGDDTYNATYQFEMPQHRFTLTYNVSGPNKNYQMSTIFTK</sequence>
<dbReference type="InterPro" id="IPR045632">
    <property type="entry name" value="DUF6314"/>
</dbReference>
<evidence type="ECO:0000313" key="3">
    <source>
        <dbReference type="Proteomes" id="UP000007797"/>
    </source>
</evidence>
<feature type="domain" description="DUF6314" evidence="1">
    <location>
        <begin position="8"/>
        <end position="183"/>
    </location>
</feature>